<reference evidence="9 10" key="1">
    <citation type="submission" date="2020-05" db="EMBL/GenBank/DDBJ databases">
        <title>Vigna angularis (adzuki bean) Var. LongXiaoDou No. 4 denovo assembly.</title>
        <authorList>
            <person name="Xiang H."/>
        </authorList>
    </citation>
    <scope>NUCLEOTIDE SEQUENCE [LARGE SCALE GENOMIC DNA]</scope>
    <source>
        <tissue evidence="9">Leaf</tissue>
    </source>
</reference>
<dbReference type="CDD" id="cd00333">
    <property type="entry name" value="MIP"/>
    <property type="match status" value="1"/>
</dbReference>
<feature type="transmembrane region" description="Helical" evidence="8">
    <location>
        <begin position="123"/>
        <end position="147"/>
    </location>
</feature>
<dbReference type="PANTHER" id="PTHR45665">
    <property type="entry name" value="AQUAPORIN-8"/>
    <property type="match status" value="1"/>
</dbReference>
<comment type="similarity">
    <text evidence="6">Belongs to the MIP/aquaporin (TC 1.A.8) family. TIP (TC 1.A.8.10) subfamily.</text>
</comment>
<comment type="caution">
    <text evidence="9">The sequence shown here is derived from an EMBL/GenBank/DDBJ whole genome shotgun (WGS) entry which is preliminary data.</text>
</comment>
<dbReference type="InterPro" id="IPR000425">
    <property type="entry name" value="MIP"/>
</dbReference>
<keyword evidence="4 8" id="KW-1133">Transmembrane helix</keyword>
<feature type="transmembrane region" description="Helical" evidence="8">
    <location>
        <begin position="167"/>
        <end position="186"/>
    </location>
</feature>
<feature type="transmembrane region" description="Helical" evidence="8">
    <location>
        <begin position="20"/>
        <end position="36"/>
    </location>
</feature>
<dbReference type="NCBIfam" id="TIGR00861">
    <property type="entry name" value="MIP"/>
    <property type="match status" value="1"/>
</dbReference>
<dbReference type="PANTHER" id="PTHR45665:SF20">
    <property type="entry name" value="MAJOR INTRINSIC PROTEIN (MIP) FAMILY TRANSPORTER"/>
    <property type="match status" value="1"/>
</dbReference>
<name>A0A8T0KPQ7_PHAAN</name>
<dbReference type="FunFam" id="1.20.1080.10:FF:000002">
    <property type="entry name" value="Probable aquaporin TIP1-1"/>
    <property type="match status" value="1"/>
</dbReference>
<dbReference type="PROSITE" id="PS00221">
    <property type="entry name" value="MIP"/>
    <property type="match status" value="1"/>
</dbReference>
<dbReference type="GO" id="GO:0016020">
    <property type="term" value="C:membrane"/>
    <property type="evidence" value="ECO:0007669"/>
    <property type="project" value="UniProtKB-SubCell"/>
</dbReference>
<dbReference type="Pfam" id="PF00230">
    <property type="entry name" value="MIP"/>
    <property type="match status" value="1"/>
</dbReference>
<evidence type="ECO:0000256" key="3">
    <source>
        <dbReference type="ARBA" id="ARBA00022692"/>
    </source>
</evidence>
<dbReference type="Proteomes" id="UP000743370">
    <property type="component" value="Unassembled WGS sequence"/>
</dbReference>
<organism evidence="9 10">
    <name type="scientific">Phaseolus angularis</name>
    <name type="common">Azuki bean</name>
    <name type="synonym">Vigna angularis</name>
    <dbReference type="NCBI Taxonomy" id="3914"/>
    <lineage>
        <taxon>Eukaryota</taxon>
        <taxon>Viridiplantae</taxon>
        <taxon>Streptophyta</taxon>
        <taxon>Embryophyta</taxon>
        <taxon>Tracheophyta</taxon>
        <taxon>Spermatophyta</taxon>
        <taxon>Magnoliopsida</taxon>
        <taxon>eudicotyledons</taxon>
        <taxon>Gunneridae</taxon>
        <taxon>Pentapetalae</taxon>
        <taxon>rosids</taxon>
        <taxon>fabids</taxon>
        <taxon>Fabales</taxon>
        <taxon>Fabaceae</taxon>
        <taxon>Papilionoideae</taxon>
        <taxon>50 kb inversion clade</taxon>
        <taxon>NPAAA clade</taxon>
        <taxon>indigoferoid/millettioid clade</taxon>
        <taxon>Phaseoleae</taxon>
        <taxon>Vigna</taxon>
    </lineage>
</organism>
<evidence type="ECO:0000313" key="9">
    <source>
        <dbReference type="EMBL" id="KAG2402140.1"/>
    </source>
</evidence>
<dbReference type="EMBL" id="JABFOF010000003">
    <property type="protein sequence ID" value="KAG2402140.1"/>
    <property type="molecule type" value="Genomic_DNA"/>
</dbReference>
<gene>
    <name evidence="9" type="ORF">HKW66_Vig0233360</name>
</gene>
<dbReference type="InterPro" id="IPR022357">
    <property type="entry name" value="MIP_CS"/>
</dbReference>
<dbReference type="AlphaFoldDB" id="A0A8T0KPQ7"/>
<accession>A0A8T0KPQ7</accession>
<dbReference type="GO" id="GO:0015250">
    <property type="term" value="F:water channel activity"/>
    <property type="evidence" value="ECO:0007669"/>
    <property type="project" value="TreeGrafter"/>
</dbReference>
<dbReference type="PRINTS" id="PR00783">
    <property type="entry name" value="MINTRINSICP"/>
</dbReference>
<evidence type="ECO:0000256" key="1">
    <source>
        <dbReference type="ARBA" id="ARBA00004141"/>
    </source>
</evidence>
<protein>
    <submittedName>
        <fullName evidence="9">Aquaporin TIP-type alpha Alpha TIP Tonoplast intrinsic protein</fullName>
    </submittedName>
</protein>
<comment type="subcellular location">
    <subcellularLocation>
        <location evidence="1">Membrane</location>
        <topology evidence="1">Multi-pass membrane protein</topology>
    </subcellularLocation>
</comment>
<feature type="transmembrane region" description="Helical" evidence="8">
    <location>
        <begin position="48"/>
        <end position="74"/>
    </location>
</feature>
<evidence type="ECO:0000313" key="10">
    <source>
        <dbReference type="Proteomes" id="UP000743370"/>
    </source>
</evidence>
<feature type="transmembrane region" description="Helical" evidence="8">
    <location>
        <begin position="94"/>
        <end position="111"/>
    </location>
</feature>
<dbReference type="Gene3D" id="1.20.1080.10">
    <property type="entry name" value="Glycerol uptake facilitator protein"/>
    <property type="match status" value="1"/>
</dbReference>
<dbReference type="InterPro" id="IPR034294">
    <property type="entry name" value="Aquaporin_transptr"/>
</dbReference>
<evidence type="ECO:0000256" key="5">
    <source>
        <dbReference type="ARBA" id="ARBA00023136"/>
    </source>
</evidence>
<evidence type="ECO:0000256" key="8">
    <source>
        <dbReference type="SAM" id="Phobius"/>
    </source>
</evidence>
<sequence>MATTRRYEFGTNESSHPDSIRATIAEFISTCIFVFVGEGSVLALTSELVVIAVAHAFALFAAIAASAHVSGGHVNPAVTFGALLGGRISVLKAIYYWIAQILGSIVAALLLRLVTNNMRPEGFSLSVGVGAVHGLILEIGLTFGLMYTVYATAMDPKRGTVSTIAPLAIGLVVGANILAGGPFDGACMNPARAFGPALVGWRWQNHWIFWVGPLLGAALAAVLYEFVVIPIEPPPHQPLPAEEY</sequence>
<proteinExistence type="inferred from homology"/>
<evidence type="ECO:0000256" key="7">
    <source>
        <dbReference type="RuleBase" id="RU000477"/>
    </source>
</evidence>
<keyword evidence="2 7" id="KW-0813">Transport</keyword>
<keyword evidence="5 8" id="KW-0472">Membrane</keyword>
<dbReference type="SUPFAM" id="SSF81338">
    <property type="entry name" value="Aquaporin-like"/>
    <property type="match status" value="1"/>
</dbReference>
<evidence type="ECO:0000256" key="4">
    <source>
        <dbReference type="ARBA" id="ARBA00022989"/>
    </source>
</evidence>
<evidence type="ECO:0000256" key="2">
    <source>
        <dbReference type="ARBA" id="ARBA00022448"/>
    </source>
</evidence>
<dbReference type="InterPro" id="IPR023271">
    <property type="entry name" value="Aquaporin-like"/>
</dbReference>
<evidence type="ECO:0000256" key="6">
    <source>
        <dbReference type="ARBA" id="ARBA00038477"/>
    </source>
</evidence>
<feature type="transmembrane region" description="Helical" evidence="8">
    <location>
        <begin position="207"/>
        <end position="231"/>
    </location>
</feature>
<keyword evidence="3 7" id="KW-0812">Transmembrane</keyword>